<accession>A0A2K1IUP1</accession>
<sequence length="212" mass="24253">MEEEDVQAEPGNTGHHITKRYRKNKFAVAVFDEKARQDYLTGFRKRKNKRRKVAAQQNEIKERQRRLQERKEMREAKKAALLEQKPNPDGNAEEGNETEAEESEIAENGTIRIAETTTYDDGDSTIVVTTCSLDPEDDLEKLEVTRKSTQKPKTLLGKRASVPLGATQPKKAKSVNKPKKVLSEKRTKKLTRREKSVPKNQRAKKGGKRKKK</sequence>
<dbReference type="GO" id="GO:0019843">
    <property type="term" value="F:rRNA binding"/>
    <property type="evidence" value="ECO:0000318"/>
    <property type="project" value="GO_Central"/>
</dbReference>
<dbReference type="Gramene" id="Pp3c20_8900V3.1">
    <property type="protein sequence ID" value="Pp3c20_8900V3.1"/>
    <property type="gene ID" value="Pp3c20_8900"/>
</dbReference>
<proteinExistence type="inferred from homology"/>
<dbReference type="PaxDb" id="3218-PP1S9_414V6.1"/>
<dbReference type="OrthoDB" id="551633at2759"/>
<feature type="region of interest" description="Disordered" evidence="5">
    <location>
        <begin position="137"/>
        <end position="212"/>
    </location>
</feature>
<dbReference type="RefSeq" id="XP_024357167.1">
    <property type="nucleotide sequence ID" value="XM_024501399.2"/>
</dbReference>
<gene>
    <name evidence="7" type="primary">LOC112273056</name>
    <name evidence="6" type="ORF">PHYPA_024921</name>
</gene>
<dbReference type="Proteomes" id="UP000006727">
    <property type="component" value="Chromosome 20"/>
</dbReference>
<feature type="compositionally biased region" description="Basic residues" evidence="5">
    <location>
        <begin position="201"/>
        <end position="212"/>
    </location>
</feature>
<comment type="similarity">
    <text evidence="2">Belongs to the RRP17 family.</text>
</comment>
<protein>
    <recommendedName>
        <fullName evidence="9">Nucleolar protein 12</fullName>
    </recommendedName>
</protein>
<keyword evidence="4" id="KW-0539">Nucleus</keyword>
<dbReference type="PANTHER" id="PTHR14577:SF0">
    <property type="entry name" value="NUCLEOLAR PROTEIN 12"/>
    <property type="match status" value="1"/>
</dbReference>
<dbReference type="GeneID" id="112273056"/>
<reference evidence="7" key="3">
    <citation type="submission" date="2020-12" db="UniProtKB">
        <authorList>
            <consortium name="EnsemblPlants"/>
        </authorList>
    </citation>
    <scope>IDENTIFICATION</scope>
</reference>
<dbReference type="EMBL" id="ABEU02000020">
    <property type="protein sequence ID" value="PNR32978.1"/>
    <property type="molecule type" value="Genomic_DNA"/>
</dbReference>
<evidence type="ECO:0000256" key="3">
    <source>
        <dbReference type="ARBA" id="ARBA00023054"/>
    </source>
</evidence>
<feature type="compositionally biased region" description="Basic residues" evidence="5">
    <location>
        <begin position="170"/>
        <end position="192"/>
    </location>
</feature>
<evidence type="ECO:0000256" key="2">
    <source>
        <dbReference type="ARBA" id="ARBA00007175"/>
    </source>
</evidence>
<dbReference type="AlphaFoldDB" id="A0A2K1IUP1"/>
<dbReference type="PANTHER" id="PTHR14577">
    <property type="entry name" value="NUCLEOLAR PROTEIN 12"/>
    <property type="match status" value="1"/>
</dbReference>
<dbReference type="STRING" id="3218.A0A2K1IUP1"/>
<evidence type="ECO:0000256" key="4">
    <source>
        <dbReference type="ARBA" id="ARBA00023242"/>
    </source>
</evidence>
<dbReference type="Pfam" id="PF09805">
    <property type="entry name" value="Nop25"/>
    <property type="match status" value="1"/>
</dbReference>
<comment type="subcellular location">
    <subcellularLocation>
        <location evidence="1">Nucleus</location>
        <location evidence="1">Nucleolus</location>
    </subcellularLocation>
</comment>
<dbReference type="OMA" id="MYDNGDM"/>
<feature type="compositionally biased region" description="Acidic residues" evidence="5">
    <location>
        <begin position="91"/>
        <end position="105"/>
    </location>
</feature>
<organism evidence="6">
    <name type="scientific">Physcomitrium patens</name>
    <name type="common">Spreading-leaved earth moss</name>
    <name type="synonym">Physcomitrella patens</name>
    <dbReference type="NCBI Taxonomy" id="3218"/>
    <lineage>
        <taxon>Eukaryota</taxon>
        <taxon>Viridiplantae</taxon>
        <taxon>Streptophyta</taxon>
        <taxon>Embryophyta</taxon>
        <taxon>Bryophyta</taxon>
        <taxon>Bryophytina</taxon>
        <taxon>Bryopsida</taxon>
        <taxon>Funariidae</taxon>
        <taxon>Funariales</taxon>
        <taxon>Funariaceae</taxon>
        <taxon>Physcomitrium</taxon>
    </lineage>
</organism>
<feature type="region of interest" description="Disordered" evidence="5">
    <location>
        <begin position="42"/>
        <end position="119"/>
    </location>
</feature>
<keyword evidence="3" id="KW-0175">Coiled coil</keyword>
<dbReference type="EnsemblPlants" id="Pp3c20_8900V3.1">
    <property type="protein sequence ID" value="Pp3c20_8900V3.1"/>
    <property type="gene ID" value="Pp3c20_8900"/>
</dbReference>
<dbReference type="Gramene" id="Pp3c20_8900V3.2">
    <property type="protein sequence ID" value="Pp3c20_8900V3.2"/>
    <property type="gene ID" value="Pp3c20_8900"/>
</dbReference>
<name>A0A2K1IUP1_PHYPA</name>
<feature type="region of interest" description="Disordered" evidence="5">
    <location>
        <begin position="1"/>
        <end position="21"/>
    </location>
</feature>
<dbReference type="GO" id="GO:0005730">
    <property type="term" value="C:nucleolus"/>
    <property type="evidence" value="ECO:0000318"/>
    <property type="project" value="GO_Central"/>
</dbReference>
<evidence type="ECO:0000313" key="6">
    <source>
        <dbReference type="EMBL" id="PNR32978.1"/>
    </source>
</evidence>
<reference evidence="6 8" key="1">
    <citation type="journal article" date="2008" name="Science">
        <title>The Physcomitrella genome reveals evolutionary insights into the conquest of land by plants.</title>
        <authorList>
            <person name="Rensing S."/>
            <person name="Lang D."/>
            <person name="Zimmer A."/>
            <person name="Terry A."/>
            <person name="Salamov A."/>
            <person name="Shapiro H."/>
            <person name="Nishiyama T."/>
            <person name="Perroud P.-F."/>
            <person name="Lindquist E."/>
            <person name="Kamisugi Y."/>
            <person name="Tanahashi T."/>
            <person name="Sakakibara K."/>
            <person name="Fujita T."/>
            <person name="Oishi K."/>
            <person name="Shin-I T."/>
            <person name="Kuroki Y."/>
            <person name="Toyoda A."/>
            <person name="Suzuki Y."/>
            <person name="Hashimoto A."/>
            <person name="Yamaguchi K."/>
            <person name="Sugano A."/>
            <person name="Kohara Y."/>
            <person name="Fujiyama A."/>
            <person name="Anterola A."/>
            <person name="Aoki S."/>
            <person name="Ashton N."/>
            <person name="Barbazuk W.B."/>
            <person name="Barker E."/>
            <person name="Bennetzen J."/>
            <person name="Bezanilla M."/>
            <person name="Blankenship R."/>
            <person name="Cho S.H."/>
            <person name="Dutcher S."/>
            <person name="Estelle M."/>
            <person name="Fawcett J.A."/>
            <person name="Gundlach H."/>
            <person name="Hanada K."/>
            <person name="Heyl A."/>
            <person name="Hicks K.A."/>
            <person name="Hugh J."/>
            <person name="Lohr M."/>
            <person name="Mayer K."/>
            <person name="Melkozernov A."/>
            <person name="Murata T."/>
            <person name="Nelson D."/>
            <person name="Pils B."/>
            <person name="Prigge M."/>
            <person name="Reiss B."/>
            <person name="Renner T."/>
            <person name="Rombauts S."/>
            <person name="Rushton P."/>
            <person name="Sanderfoot A."/>
            <person name="Schween G."/>
            <person name="Shiu S.-H."/>
            <person name="Stueber K."/>
            <person name="Theodoulou F.L."/>
            <person name="Tu H."/>
            <person name="Van de Peer Y."/>
            <person name="Verrier P.J."/>
            <person name="Waters E."/>
            <person name="Wood A."/>
            <person name="Yang L."/>
            <person name="Cove D."/>
            <person name="Cuming A."/>
            <person name="Hasebe M."/>
            <person name="Lucas S."/>
            <person name="Mishler D.B."/>
            <person name="Reski R."/>
            <person name="Grigoriev I."/>
            <person name="Quatrano R.S."/>
            <person name="Boore J.L."/>
        </authorList>
    </citation>
    <scope>NUCLEOTIDE SEQUENCE [LARGE SCALE GENOMIC DNA]</scope>
    <source>
        <strain evidence="7 8">cv. Gransden 2004</strain>
    </source>
</reference>
<feature type="compositionally biased region" description="Basic and acidic residues" evidence="5">
    <location>
        <begin position="59"/>
        <end position="80"/>
    </location>
</feature>
<dbReference type="InterPro" id="IPR019186">
    <property type="entry name" value="Nucleolar_protein_12"/>
</dbReference>
<evidence type="ECO:0000313" key="8">
    <source>
        <dbReference type="Proteomes" id="UP000006727"/>
    </source>
</evidence>
<evidence type="ECO:0000256" key="5">
    <source>
        <dbReference type="SAM" id="MobiDB-lite"/>
    </source>
</evidence>
<feature type="compositionally biased region" description="Basic residues" evidence="5">
    <location>
        <begin position="43"/>
        <end position="53"/>
    </location>
</feature>
<keyword evidence="8" id="KW-1185">Reference proteome</keyword>
<evidence type="ECO:0000256" key="1">
    <source>
        <dbReference type="ARBA" id="ARBA00004604"/>
    </source>
</evidence>
<dbReference type="EnsemblPlants" id="Pp3c20_8900V3.2">
    <property type="protein sequence ID" value="Pp3c20_8900V3.2"/>
    <property type="gene ID" value="Pp3c20_8900"/>
</dbReference>
<evidence type="ECO:0000313" key="7">
    <source>
        <dbReference type="EnsemblPlants" id="Pp3c20_8900V3.1"/>
    </source>
</evidence>
<reference evidence="6 8" key="2">
    <citation type="journal article" date="2018" name="Plant J.">
        <title>The Physcomitrella patens chromosome-scale assembly reveals moss genome structure and evolution.</title>
        <authorList>
            <person name="Lang D."/>
            <person name="Ullrich K.K."/>
            <person name="Murat F."/>
            <person name="Fuchs J."/>
            <person name="Jenkins J."/>
            <person name="Haas F.B."/>
            <person name="Piednoel M."/>
            <person name="Gundlach H."/>
            <person name="Van Bel M."/>
            <person name="Meyberg R."/>
            <person name="Vives C."/>
            <person name="Morata J."/>
            <person name="Symeonidi A."/>
            <person name="Hiss M."/>
            <person name="Muchero W."/>
            <person name="Kamisugi Y."/>
            <person name="Saleh O."/>
            <person name="Blanc G."/>
            <person name="Decker E.L."/>
            <person name="van Gessel N."/>
            <person name="Grimwood J."/>
            <person name="Hayes R.D."/>
            <person name="Graham S.W."/>
            <person name="Gunter L.E."/>
            <person name="McDaniel S.F."/>
            <person name="Hoernstein S.N.W."/>
            <person name="Larsson A."/>
            <person name="Li F.W."/>
            <person name="Perroud P.F."/>
            <person name="Phillips J."/>
            <person name="Ranjan P."/>
            <person name="Rokshar D.S."/>
            <person name="Rothfels C.J."/>
            <person name="Schneider L."/>
            <person name="Shu S."/>
            <person name="Stevenson D.W."/>
            <person name="Thummler F."/>
            <person name="Tillich M."/>
            <person name="Villarreal Aguilar J.C."/>
            <person name="Widiez T."/>
            <person name="Wong G.K."/>
            <person name="Wymore A."/>
            <person name="Zhang Y."/>
            <person name="Zimmer A.D."/>
            <person name="Quatrano R.S."/>
            <person name="Mayer K.F.X."/>
            <person name="Goodstein D."/>
            <person name="Casacuberta J.M."/>
            <person name="Vandepoele K."/>
            <person name="Reski R."/>
            <person name="Cuming A.C."/>
            <person name="Tuskan G.A."/>
            <person name="Maumus F."/>
            <person name="Salse J."/>
            <person name="Schmutz J."/>
            <person name="Rensing S.A."/>
        </authorList>
    </citation>
    <scope>NUCLEOTIDE SEQUENCE [LARGE SCALE GENOMIC DNA]</scope>
    <source>
        <strain evidence="7 8">cv. Gransden 2004</strain>
    </source>
</reference>
<evidence type="ECO:0008006" key="9">
    <source>
        <dbReference type="Google" id="ProtNLM"/>
    </source>
</evidence>